<dbReference type="SMART" id="SM00672">
    <property type="entry name" value="CAP10"/>
    <property type="match status" value="1"/>
</dbReference>
<evidence type="ECO:0000313" key="3">
    <source>
        <dbReference type="EMBL" id="GAA94889.1"/>
    </source>
</evidence>
<comment type="caution">
    <text evidence="3">The sequence shown here is derived from an EMBL/GenBank/DDBJ whole genome shotgun (WGS) entry which is preliminary data.</text>
</comment>
<feature type="compositionally biased region" description="Polar residues" evidence="1">
    <location>
        <begin position="464"/>
        <end position="481"/>
    </location>
</feature>
<sequence length="849" mass="94726">MTFLSSSTPPASPTRLDSSLQTPVQTATREPTFLSPLQSYDTPYRPPQGIGLGLGSPTRPDRPPLAKKTSRLTLAAQYDESEAALVFASQTARLKSTSIDETPSKARPRKSLPFAVPRSNCKVSIKEHAESNAYNLLGLVAMSIAIVLLYRHQHPLVNAPGHSSDTMTLAQELSLERPWRSLAVIYEHLPKAFSWSAYVGASNDPLAIHPILPLLRDSQARWTRMTRAQSRSLAAATATYRARYGLPPPPGFAAWYAFAQSRQHRLVDEYDSLMRDLKPFRSLPPSVLRERIQTLGQLRGISLVHVKAGKISLESRSGLYAPAQAIRDMMKPYQKNLPDLIFAVNEKTEGRILPRVWAPEERLRHDPTPARNATVLIRDPLADEIHANGFKSEWKGEGSVWSTFQRACPPHSNARRLIKALRSDESAQTHAGAAPRRATGYPFVGRGQQSTNSSLPPVSRRRNTAQVDSARASQSLPQPRELTFNTQLDSQLDLCNKPTLHALSSAWFSDTRSISHLYPLFSPAKPTGFADILIPGIYHWSPPSEYEYEWEFKHGRSSAPMDVDWSQKDAKIFWRGKITHGADSPIGHSASFQKQRLASLANDDGGNRIGGKTIVRGRKSSVPAHLQSMRAIVIFNASDSSLASVSAPSWLINSETLDVAMACDFALDHHACREQRLHGFKIAQPGPLSDAWQHKYVLDLDEVGHSPRFLAFMESKSAVVKSTIQREFWSDWVVPWHHFIPLSSAFAELFNIHSFFTGLPDDMHDNDRVSQPTTLLAPSRRLDASTLKQKRVTSDGSFSGDEALRTIGARGSAWRTQHARRDDMEVYMYRLLIEWARLLDSPLPNAARR</sequence>
<feature type="domain" description="Glycosyl transferase CAP10" evidence="2">
    <location>
        <begin position="488"/>
        <end position="842"/>
    </location>
</feature>
<dbReference type="InterPro" id="IPR051091">
    <property type="entry name" value="O-Glucosyltr/Glycosyltrsf_90"/>
</dbReference>
<evidence type="ECO:0000256" key="1">
    <source>
        <dbReference type="SAM" id="MobiDB-lite"/>
    </source>
</evidence>
<reference evidence="3 4" key="1">
    <citation type="journal article" date="2011" name="J. Gen. Appl. Microbiol.">
        <title>Draft genome sequencing of the enigmatic basidiomycete Mixia osmundae.</title>
        <authorList>
            <person name="Nishida H."/>
            <person name="Nagatsuka Y."/>
            <person name="Sugiyama J."/>
        </authorList>
    </citation>
    <scope>NUCLEOTIDE SEQUENCE [LARGE SCALE GENOMIC DNA]</scope>
    <source>
        <strain evidence="4">CBS 9802 / IAM 14324 / JCM 22182 / KY 12970</strain>
    </source>
</reference>
<keyword evidence="4" id="KW-1185">Reference proteome</keyword>
<feature type="compositionally biased region" description="Polar residues" evidence="1">
    <location>
        <begin position="1"/>
        <end position="41"/>
    </location>
</feature>
<feature type="region of interest" description="Disordered" evidence="1">
    <location>
        <begin position="1"/>
        <end position="68"/>
    </location>
</feature>
<name>G7DWC9_MIXOS</name>
<reference evidence="3 4" key="2">
    <citation type="journal article" date="2012" name="Open Biol.">
        <title>Characteristics of nucleosomes and linker DNA regions on the genome of the basidiomycete Mixia osmundae revealed by mono- and dinucleosome mapping.</title>
        <authorList>
            <person name="Nishida H."/>
            <person name="Kondo S."/>
            <person name="Matsumoto T."/>
            <person name="Suzuki Y."/>
            <person name="Yoshikawa H."/>
            <person name="Taylor T.D."/>
            <person name="Sugiyama J."/>
        </authorList>
    </citation>
    <scope>NUCLEOTIDE SEQUENCE [LARGE SCALE GENOMIC DNA]</scope>
    <source>
        <strain evidence="4">CBS 9802 / IAM 14324 / JCM 22182 / KY 12970</strain>
    </source>
</reference>
<proteinExistence type="predicted"/>
<dbReference type="PANTHER" id="PTHR12203:SF118">
    <property type="entry name" value="BETA-1,2-XYLOSYLTRANSFERASE 1"/>
    <property type="match status" value="1"/>
</dbReference>
<dbReference type="eggNOG" id="KOG2458">
    <property type="taxonomic scope" value="Eukaryota"/>
</dbReference>
<dbReference type="InParanoid" id="G7DWC9"/>
<dbReference type="HOGENOM" id="CLU_005027_4_0_1"/>
<evidence type="ECO:0000313" key="4">
    <source>
        <dbReference type="Proteomes" id="UP000009131"/>
    </source>
</evidence>
<dbReference type="PANTHER" id="PTHR12203">
    <property type="entry name" value="KDEL LYS-ASP-GLU-LEU CONTAINING - RELATED"/>
    <property type="match status" value="1"/>
</dbReference>
<evidence type="ECO:0000259" key="2">
    <source>
        <dbReference type="SMART" id="SM00672"/>
    </source>
</evidence>
<dbReference type="STRING" id="764103.G7DWC9"/>
<feature type="region of interest" description="Disordered" evidence="1">
    <location>
        <begin position="423"/>
        <end position="481"/>
    </location>
</feature>
<dbReference type="AlphaFoldDB" id="G7DWC9"/>
<organism evidence="3 4">
    <name type="scientific">Mixia osmundae (strain CBS 9802 / IAM 14324 / JCM 22182 / KY 12970)</name>
    <dbReference type="NCBI Taxonomy" id="764103"/>
    <lineage>
        <taxon>Eukaryota</taxon>
        <taxon>Fungi</taxon>
        <taxon>Dikarya</taxon>
        <taxon>Basidiomycota</taxon>
        <taxon>Pucciniomycotina</taxon>
        <taxon>Mixiomycetes</taxon>
        <taxon>Mixiales</taxon>
        <taxon>Mixiaceae</taxon>
        <taxon>Mixia</taxon>
    </lineage>
</organism>
<dbReference type="OrthoDB" id="202415at2759"/>
<protein>
    <recommendedName>
        <fullName evidence="2">Glycosyl transferase CAP10 domain-containing protein</fullName>
    </recommendedName>
</protein>
<feature type="compositionally biased region" description="Polar residues" evidence="1">
    <location>
        <begin position="447"/>
        <end position="456"/>
    </location>
</feature>
<dbReference type="Proteomes" id="UP000009131">
    <property type="component" value="Unassembled WGS sequence"/>
</dbReference>
<gene>
    <name evidence="3" type="primary">Mo01544</name>
    <name evidence="3" type="ORF">E5Q_01544</name>
</gene>
<accession>G7DWC9</accession>
<dbReference type="InterPro" id="IPR006598">
    <property type="entry name" value="CAP10"/>
</dbReference>
<dbReference type="EMBL" id="BABT02000049">
    <property type="protein sequence ID" value="GAA94889.1"/>
    <property type="molecule type" value="Genomic_DNA"/>
</dbReference>